<feature type="transmembrane region" description="Helical" evidence="13">
    <location>
        <begin position="6"/>
        <end position="24"/>
    </location>
</feature>
<keyword evidence="16" id="KW-1185">Reference proteome</keyword>
<dbReference type="InterPro" id="IPR013130">
    <property type="entry name" value="Fe3_Rdtase_TM_dom"/>
</dbReference>
<name>A0A1D7UXB0_9LEPT</name>
<keyword evidence="10" id="KW-0408">Iron</keyword>
<evidence type="ECO:0000256" key="11">
    <source>
        <dbReference type="ARBA" id="ARBA00023014"/>
    </source>
</evidence>
<keyword evidence="4 13" id="KW-0812">Transmembrane</keyword>
<dbReference type="InterPro" id="IPR001433">
    <property type="entry name" value="OxRdtase_FAD/NAD-bd"/>
</dbReference>
<dbReference type="GO" id="GO:0016491">
    <property type="term" value="F:oxidoreductase activity"/>
    <property type="evidence" value="ECO:0007669"/>
    <property type="project" value="UniProtKB-KW"/>
</dbReference>
<evidence type="ECO:0000256" key="5">
    <source>
        <dbReference type="ARBA" id="ARBA00022714"/>
    </source>
</evidence>
<comment type="subcellular location">
    <subcellularLocation>
        <location evidence="2">Membrane</location>
        <topology evidence="2">Multi-pass membrane protein</topology>
    </subcellularLocation>
</comment>
<evidence type="ECO:0000256" key="6">
    <source>
        <dbReference type="ARBA" id="ARBA00022723"/>
    </source>
</evidence>
<sequence length="382" mass="44617">MKFLEIYLPILGLLLFSFTFYFALKLKKISSLVGGISSQYRLHHWFGMITTIFFFSHVIFEIVQFPEILTMWDDPAVLTGWIGFLIYSLSIVSAFWKLQNYRSWFAIHLLLIPSYFLAIIHGYLFLPEEWSHKIPFLFSVLFGVWSILAILLRTWVGTPWKIQKIDRLSDSSVELDLIPDSDKQVARKEYVAGAILYLRFLGKEYSYDWHPFSIASCSQSDLLRVRIKSLGKDTRQLLNSVPGDKIDMLGPFQEIKIDWKMDQVWIAGGIGIAPFLGRARCLEFRTSGMIRLFYFFSDPDDLSVRAELDEISERYVQFQWSFAEVLKKQLPDLSILKPYLSRNKNAEYLICGPPKFMKTVRRHLHSHGIPNKKIHSEEFSPW</sequence>
<dbReference type="InterPro" id="IPR017927">
    <property type="entry name" value="FAD-bd_FR_type"/>
</dbReference>
<dbReference type="InterPro" id="IPR039261">
    <property type="entry name" value="FNR_nucleotide-bd"/>
</dbReference>
<keyword evidence="12 13" id="KW-0472">Membrane</keyword>
<gene>
    <name evidence="15" type="ORF">A0128_10455</name>
</gene>
<dbReference type="RefSeq" id="WP_069607456.1">
    <property type="nucleotide sequence ID" value="NZ_CP015217.1"/>
</dbReference>
<evidence type="ECO:0000256" key="4">
    <source>
        <dbReference type="ARBA" id="ARBA00022692"/>
    </source>
</evidence>
<dbReference type="InterPro" id="IPR017938">
    <property type="entry name" value="Riboflavin_synthase-like_b-brl"/>
</dbReference>
<dbReference type="OrthoDB" id="573132at2"/>
<evidence type="ECO:0000256" key="10">
    <source>
        <dbReference type="ARBA" id="ARBA00023004"/>
    </source>
</evidence>
<dbReference type="SUPFAM" id="SSF63380">
    <property type="entry name" value="Riboflavin synthase domain-like"/>
    <property type="match status" value="1"/>
</dbReference>
<dbReference type="Gene3D" id="3.40.50.80">
    <property type="entry name" value="Nucleotide-binding domain of ferredoxin-NADP reductase (FNR) module"/>
    <property type="match status" value="1"/>
</dbReference>
<dbReference type="InterPro" id="IPR013112">
    <property type="entry name" value="FAD-bd_8"/>
</dbReference>
<evidence type="ECO:0000256" key="1">
    <source>
        <dbReference type="ARBA" id="ARBA00001974"/>
    </source>
</evidence>
<keyword evidence="7" id="KW-0274">FAD</keyword>
<dbReference type="SUPFAM" id="SSF52343">
    <property type="entry name" value="Ferredoxin reductase-like, C-terminal NADP-linked domain"/>
    <property type="match status" value="1"/>
</dbReference>
<evidence type="ECO:0000313" key="15">
    <source>
        <dbReference type="EMBL" id="AOP34229.1"/>
    </source>
</evidence>
<dbReference type="AlphaFoldDB" id="A0A1D7UXB0"/>
<feature type="transmembrane region" description="Helical" evidence="13">
    <location>
        <begin position="77"/>
        <end position="96"/>
    </location>
</feature>
<evidence type="ECO:0000256" key="13">
    <source>
        <dbReference type="SAM" id="Phobius"/>
    </source>
</evidence>
<dbReference type="PANTHER" id="PTHR47354:SF8">
    <property type="entry name" value="1,2-PHENYLACETYL-COA EPOXIDASE, SUBUNIT E"/>
    <property type="match status" value="1"/>
</dbReference>
<dbReference type="GO" id="GO:0050660">
    <property type="term" value="F:flavin adenine dinucleotide binding"/>
    <property type="evidence" value="ECO:0007669"/>
    <property type="project" value="TreeGrafter"/>
</dbReference>
<dbReference type="KEGG" id="laj:A0128_10455"/>
<dbReference type="PANTHER" id="PTHR47354">
    <property type="entry name" value="NADH OXIDOREDUCTASE HCR"/>
    <property type="match status" value="1"/>
</dbReference>
<dbReference type="Pfam" id="PF00175">
    <property type="entry name" value="NAD_binding_1"/>
    <property type="match status" value="1"/>
</dbReference>
<dbReference type="Gene3D" id="2.40.30.10">
    <property type="entry name" value="Translation factors"/>
    <property type="match status" value="1"/>
</dbReference>
<evidence type="ECO:0000256" key="3">
    <source>
        <dbReference type="ARBA" id="ARBA00022630"/>
    </source>
</evidence>
<comment type="cofactor">
    <cofactor evidence="1">
        <name>FAD</name>
        <dbReference type="ChEBI" id="CHEBI:57692"/>
    </cofactor>
</comment>
<dbReference type="GO" id="GO:0051537">
    <property type="term" value="F:2 iron, 2 sulfur cluster binding"/>
    <property type="evidence" value="ECO:0007669"/>
    <property type="project" value="UniProtKB-KW"/>
</dbReference>
<keyword evidence="6" id="KW-0479">Metal-binding</keyword>
<evidence type="ECO:0000256" key="9">
    <source>
        <dbReference type="ARBA" id="ARBA00023002"/>
    </source>
</evidence>
<evidence type="ECO:0000259" key="14">
    <source>
        <dbReference type="PROSITE" id="PS51384"/>
    </source>
</evidence>
<dbReference type="PROSITE" id="PS51384">
    <property type="entry name" value="FAD_FR"/>
    <property type="match status" value="1"/>
</dbReference>
<organism evidence="15 16">
    <name type="scientific">Leptospira tipperaryensis</name>
    <dbReference type="NCBI Taxonomy" id="2564040"/>
    <lineage>
        <taxon>Bacteria</taxon>
        <taxon>Pseudomonadati</taxon>
        <taxon>Spirochaetota</taxon>
        <taxon>Spirochaetia</taxon>
        <taxon>Leptospirales</taxon>
        <taxon>Leptospiraceae</taxon>
        <taxon>Leptospira</taxon>
    </lineage>
</organism>
<proteinExistence type="predicted"/>
<evidence type="ECO:0000256" key="12">
    <source>
        <dbReference type="ARBA" id="ARBA00023136"/>
    </source>
</evidence>
<keyword evidence="5" id="KW-0001">2Fe-2S</keyword>
<dbReference type="Pfam" id="PF01794">
    <property type="entry name" value="Ferric_reduct"/>
    <property type="match status" value="1"/>
</dbReference>
<keyword evidence="8 13" id="KW-1133">Transmembrane helix</keyword>
<dbReference type="GO" id="GO:0046872">
    <property type="term" value="F:metal ion binding"/>
    <property type="evidence" value="ECO:0007669"/>
    <property type="project" value="UniProtKB-KW"/>
</dbReference>
<keyword evidence="3" id="KW-0285">Flavoprotein</keyword>
<feature type="domain" description="FAD-binding FR-type" evidence="14">
    <location>
        <begin position="155"/>
        <end position="258"/>
    </location>
</feature>
<keyword evidence="9" id="KW-0560">Oxidoreductase</keyword>
<feature type="transmembrane region" description="Helical" evidence="13">
    <location>
        <begin position="45"/>
        <end position="65"/>
    </location>
</feature>
<dbReference type="GO" id="GO:0016020">
    <property type="term" value="C:membrane"/>
    <property type="evidence" value="ECO:0007669"/>
    <property type="project" value="UniProtKB-SubCell"/>
</dbReference>
<dbReference type="Proteomes" id="UP000094197">
    <property type="component" value="Chromosome 1"/>
</dbReference>
<evidence type="ECO:0000256" key="7">
    <source>
        <dbReference type="ARBA" id="ARBA00022827"/>
    </source>
</evidence>
<dbReference type="Pfam" id="PF08022">
    <property type="entry name" value="FAD_binding_8"/>
    <property type="match status" value="1"/>
</dbReference>
<keyword evidence="11" id="KW-0411">Iron-sulfur</keyword>
<dbReference type="InterPro" id="IPR050415">
    <property type="entry name" value="MRET"/>
</dbReference>
<accession>A0A1D7UXB0</accession>
<dbReference type="EMBL" id="CP015217">
    <property type="protein sequence ID" value="AOP34229.1"/>
    <property type="molecule type" value="Genomic_DNA"/>
</dbReference>
<evidence type="ECO:0000256" key="8">
    <source>
        <dbReference type="ARBA" id="ARBA00022989"/>
    </source>
</evidence>
<feature type="transmembrane region" description="Helical" evidence="13">
    <location>
        <begin position="103"/>
        <end position="124"/>
    </location>
</feature>
<feature type="transmembrane region" description="Helical" evidence="13">
    <location>
        <begin position="136"/>
        <end position="156"/>
    </location>
</feature>
<protein>
    <recommendedName>
        <fullName evidence="14">FAD-binding FR-type domain-containing protein</fullName>
    </recommendedName>
</protein>
<reference evidence="15 16" key="1">
    <citation type="submission" date="2016-04" db="EMBL/GenBank/DDBJ databases">
        <title>Complete genome seqeunce of Leptospira alstonii serovar Room22.</title>
        <authorList>
            <person name="Nally J.E."/>
            <person name="Bayles D.O."/>
            <person name="Hurley D."/>
            <person name="Fanning S."/>
            <person name="McMahon B.J."/>
            <person name="Arent Z."/>
        </authorList>
    </citation>
    <scope>NUCLEOTIDE SEQUENCE [LARGE SCALE GENOMIC DNA]</scope>
    <source>
        <strain evidence="15 16">GWTS #1</strain>
    </source>
</reference>
<evidence type="ECO:0000313" key="16">
    <source>
        <dbReference type="Proteomes" id="UP000094197"/>
    </source>
</evidence>
<evidence type="ECO:0000256" key="2">
    <source>
        <dbReference type="ARBA" id="ARBA00004141"/>
    </source>
</evidence>